<comment type="caution">
    <text evidence="1">The sequence shown here is derived from an EMBL/GenBank/DDBJ whole genome shotgun (WGS) entry which is preliminary data.</text>
</comment>
<protein>
    <submittedName>
        <fullName evidence="1">Uncharacterized protein</fullName>
    </submittedName>
</protein>
<name>A0A2N0Z384_9BACI</name>
<evidence type="ECO:0000313" key="1">
    <source>
        <dbReference type="EMBL" id="PKG23967.1"/>
    </source>
</evidence>
<dbReference type="EMBL" id="PISE01000017">
    <property type="protein sequence ID" value="PKG23967.1"/>
    <property type="molecule type" value="Genomic_DNA"/>
</dbReference>
<dbReference type="OrthoDB" id="2932096at2"/>
<keyword evidence="2" id="KW-1185">Reference proteome</keyword>
<dbReference type="Proteomes" id="UP000233375">
    <property type="component" value="Unassembled WGS sequence"/>
</dbReference>
<dbReference type="RefSeq" id="WP_101176930.1">
    <property type="nucleotide sequence ID" value="NZ_PISE01000017.1"/>
</dbReference>
<sequence>MGINSRISTGFITDMNEVKVKIKTLYKRIGYGTELNTRVIWREKLTSAPIVKKYSKEEIHFLMHLVVNTNDKAWFEELSKKREFLSVN</sequence>
<reference evidence="1 2" key="1">
    <citation type="journal article" date="2003" name="Int. J. Syst. Evol. Microbiol.">
        <title>Bacillus nealsonii sp. nov., isolated from a spacecraft-assembly facility, whose spores are gamma-radiation resistant.</title>
        <authorList>
            <person name="Venkateswaran K."/>
            <person name="Kempf M."/>
            <person name="Chen F."/>
            <person name="Satomi M."/>
            <person name="Nicholson W."/>
            <person name="Kern R."/>
        </authorList>
    </citation>
    <scope>NUCLEOTIDE SEQUENCE [LARGE SCALE GENOMIC DNA]</scope>
    <source>
        <strain evidence="1 2">FO-92</strain>
    </source>
</reference>
<dbReference type="AlphaFoldDB" id="A0A2N0Z384"/>
<gene>
    <name evidence="1" type="ORF">CWS01_09365</name>
</gene>
<evidence type="ECO:0000313" key="2">
    <source>
        <dbReference type="Proteomes" id="UP000233375"/>
    </source>
</evidence>
<proteinExistence type="predicted"/>
<organism evidence="1 2">
    <name type="scientific">Niallia nealsonii</name>
    <dbReference type="NCBI Taxonomy" id="115979"/>
    <lineage>
        <taxon>Bacteria</taxon>
        <taxon>Bacillati</taxon>
        <taxon>Bacillota</taxon>
        <taxon>Bacilli</taxon>
        <taxon>Bacillales</taxon>
        <taxon>Bacillaceae</taxon>
        <taxon>Niallia</taxon>
    </lineage>
</organism>
<accession>A0A2N0Z384</accession>